<dbReference type="FunFam" id="3.40.50.720:FF:000084">
    <property type="entry name" value="Short-chain dehydrogenase reductase"/>
    <property type="match status" value="1"/>
</dbReference>
<dbReference type="EMBL" id="NPDY01000004">
    <property type="protein sequence ID" value="PJZ70382.1"/>
    <property type="molecule type" value="Genomic_DNA"/>
</dbReference>
<evidence type="ECO:0000313" key="6">
    <source>
        <dbReference type="Proteomes" id="UP000231990"/>
    </source>
</evidence>
<dbReference type="OrthoDB" id="9803333at2"/>
<dbReference type="Proteomes" id="UP000231990">
    <property type="component" value="Unassembled WGS sequence"/>
</dbReference>
<dbReference type="GO" id="GO:0016616">
    <property type="term" value="F:oxidoreductase activity, acting on the CH-OH group of donors, NAD or NADP as acceptor"/>
    <property type="evidence" value="ECO:0007669"/>
    <property type="project" value="TreeGrafter"/>
</dbReference>
<dbReference type="InterPro" id="IPR002347">
    <property type="entry name" value="SDR_fam"/>
</dbReference>
<keyword evidence="2" id="KW-0560">Oxidoreductase</keyword>
<evidence type="ECO:0000256" key="2">
    <source>
        <dbReference type="ARBA" id="ARBA00023002"/>
    </source>
</evidence>
<dbReference type="PANTHER" id="PTHR42760">
    <property type="entry name" value="SHORT-CHAIN DEHYDROGENASES/REDUCTASES FAMILY MEMBER"/>
    <property type="match status" value="1"/>
</dbReference>
<protein>
    <submittedName>
        <fullName evidence="4">Polyketide synthase</fullName>
    </submittedName>
</protein>
<accession>A0A2M9ZLP8</accession>
<evidence type="ECO:0000313" key="5">
    <source>
        <dbReference type="Proteomes" id="UP000231962"/>
    </source>
</evidence>
<gene>
    <name evidence="3" type="ORF">CH360_06670</name>
    <name evidence="4" type="ORF">CH373_12300</name>
</gene>
<evidence type="ECO:0000313" key="3">
    <source>
        <dbReference type="EMBL" id="PJZ70382.1"/>
    </source>
</evidence>
<dbReference type="RefSeq" id="WP_100713344.1">
    <property type="nucleotide sequence ID" value="NZ_NPDY01000004.1"/>
</dbReference>
<evidence type="ECO:0000256" key="1">
    <source>
        <dbReference type="ARBA" id="ARBA00006484"/>
    </source>
</evidence>
<proteinExistence type="inferred from homology"/>
<sequence length="257" mass="27842">MNLELGNKKVIISGSSRGIGLAVAKAFLSEGANVGLIARGREKLESVYLQLKAEFGVQRVSMYLADTTNSIEVRSAIKYFESNLGGVDILVANVGDGRSVKDPLPSEDRFLQTWNINFRSSEIVVRESLDLLRAAKGVILFIGSIAGLESIGAPTDYSVAKSALLTLSKNLARKLAPEIRVNCINPGNVFFPGGSWEEKQKMDPDLVNKIIQDSVPMKRFGSPEEIADSVLFLCSDRAKFITGACLTIDGGQTVSYH</sequence>
<dbReference type="PRINTS" id="PR00081">
    <property type="entry name" value="GDHRDH"/>
</dbReference>
<dbReference type="Gene3D" id="3.40.50.720">
    <property type="entry name" value="NAD(P)-binding Rossmann-like Domain"/>
    <property type="match status" value="1"/>
</dbReference>
<dbReference type="PANTHER" id="PTHR42760:SF133">
    <property type="entry name" value="3-OXOACYL-[ACYL-CARRIER-PROTEIN] REDUCTASE"/>
    <property type="match status" value="1"/>
</dbReference>
<dbReference type="Proteomes" id="UP000231962">
    <property type="component" value="Unassembled WGS sequence"/>
</dbReference>
<reference evidence="5 6" key="1">
    <citation type="submission" date="2017-07" db="EMBL/GenBank/DDBJ databases">
        <title>Leptospira spp. isolated from tropical soils.</title>
        <authorList>
            <person name="Thibeaux R."/>
            <person name="Iraola G."/>
            <person name="Ferres I."/>
            <person name="Bierque E."/>
            <person name="Girault D."/>
            <person name="Soupe-Gilbert M.-E."/>
            <person name="Picardeau M."/>
            <person name="Goarant C."/>
        </authorList>
    </citation>
    <scope>NUCLEOTIDE SEQUENCE [LARGE SCALE GENOMIC DNA]</scope>
    <source>
        <strain evidence="4 6">FH1-B-B1</strain>
        <strain evidence="3 5">FH1-B-C1</strain>
    </source>
</reference>
<comment type="similarity">
    <text evidence="1">Belongs to the short-chain dehydrogenases/reductases (SDR) family.</text>
</comment>
<dbReference type="CDD" id="cd05233">
    <property type="entry name" value="SDR_c"/>
    <property type="match status" value="1"/>
</dbReference>
<dbReference type="InterPro" id="IPR036291">
    <property type="entry name" value="NAD(P)-bd_dom_sf"/>
</dbReference>
<organism evidence="4 6">
    <name type="scientific">Leptospira perolatii</name>
    <dbReference type="NCBI Taxonomy" id="2023191"/>
    <lineage>
        <taxon>Bacteria</taxon>
        <taxon>Pseudomonadati</taxon>
        <taxon>Spirochaetota</taxon>
        <taxon>Spirochaetia</taxon>
        <taxon>Leptospirales</taxon>
        <taxon>Leptospiraceae</taxon>
        <taxon>Leptospira</taxon>
    </lineage>
</organism>
<dbReference type="Pfam" id="PF13561">
    <property type="entry name" value="adh_short_C2"/>
    <property type="match status" value="1"/>
</dbReference>
<dbReference type="SUPFAM" id="SSF51735">
    <property type="entry name" value="NAD(P)-binding Rossmann-fold domains"/>
    <property type="match status" value="1"/>
</dbReference>
<keyword evidence="5" id="KW-1185">Reference proteome</keyword>
<dbReference type="EMBL" id="NPDZ01000007">
    <property type="protein sequence ID" value="PJZ72935.1"/>
    <property type="molecule type" value="Genomic_DNA"/>
</dbReference>
<evidence type="ECO:0000313" key="4">
    <source>
        <dbReference type="EMBL" id="PJZ72935.1"/>
    </source>
</evidence>
<name>A0A2M9ZLP8_9LEPT</name>
<comment type="caution">
    <text evidence="4">The sequence shown here is derived from an EMBL/GenBank/DDBJ whole genome shotgun (WGS) entry which is preliminary data.</text>
</comment>
<dbReference type="PRINTS" id="PR00080">
    <property type="entry name" value="SDRFAMILY"/>
</dbReference>
<dbReference type="AlphaFoldDB" id="A0A2M9ZLP8"/>